<dbReference type="SUPFAM" id="SSF52540">
    <property type="entry name" value="P-loop containing nucleoside triphosphate hydrolases"/>
    <property type="match status" value="1"/>
</dbReference>
<dbReference type="PROSITE" id="PS00211">
    <property type="entry name" value="ABC_TRANSPORTER_1"/>
    <property type="match status" value="1"/>
</dbReference>
<keyword evidence="4" id="KW-0547">Nucleotide-binding</keyword>
<dbReference type="InterPro" id="IPR017871">
    <property type="entry name" value="ABC_transporter-like_CS"/>
</dbReference>
<dbReference type="InterPro" id="IPR027417">
    <property type="entry name" value="P-loop_NTPase"/>
</dbReference>
<evidence type="ECO:0000256" key="6">
    <source>
        <dbReference type="ARBA" id="ARBA00023251"/>
    </source>
</evidence>
<gene>
    <name evidence="8" type="ORF">AS031_05675</name>
</gene>
<evidence type="ECO:0000256" key="3">
    <source>
        <dbReference type="ARBA" id="ARBA00022448"/>
    </source>
</evidence>
<keyword evidence="6" id="KW-0046">Antibiotic resistance</keyword>
<name>A0A0V8ISP1_9MICC</name>
<evidence type="ECO:0000313" key="8">
    <source>
        <dbReference type="EMBL" id="KSU77568.1"/>
    </source>
</evidence>
<evidence type="ECO:0000256" key="5">
    <source>
        <dbReference type="ARBA" id="ARBA00022840"/>
    </source>
</evidence>
<dbReference type="Gene3D" id="3.40.50.300">
    <property type="entry name" value="P-loop containing nucleotide triphosphate hydrolases"/>
    <property type="match status" value="1"/>
</dbReference>
<evidence type="ECO:0000256" key="1">
    <source>
        <dbReference type="ARBA" id="ARBA00004202"/>
    </source>
</evidence>
<dbReference type="Proteomes" id="UP000053199">
    <property type="component" value="Unassembled WGS sequence"/>
</dbReference>
<dbReference type="InterPro" id="IPR003593">
    <property type="entry name" value="AAA+_ATPase"/>
</dbReference>
<evidence type="ECO:0000259" key="7">
    <source>
        <dbReference type="PROSITE" id="PS50893"/>
    </source>
</evidence>
<comment type="caution">
    <text evidence="8">The sequence shown here is derived from an EMBL/GenBank/DDBJ whole genome shotgun (WGS) entry which is preliminary data.</text>
</comment>
<dbReference type="InterPro" id="IPR003439">
    <property type="entry name" value="ABC_transporter-like_ATP-bd"/>
</dbReference>
<comment type="subcellular location">
    <subcellularLocation>
        <location evidence="1">Cell membrane</location>
        <topology evidence="1">Peripheral membrane protein</topology>
    </subcellularLocation>
</comment>
<dbReference type="Pfam" id="PF00005">
    <property type="entry name" value="ABC_tran"/>
    <property type="match status" value="1"/>
</dbReference>
<dbReference type="GO" id="GO:0046677">
    <property type="term" value="P:response to antibiotic"/>
    <property type="evidence" value="ECO:0007669"/>
    <property type="project" value="UniProtKB-KW"/>
</dbReference>
<dbReference type="STRING" id="993070.AS031_05675"/>
<sequence length="301" mass="32354">MSLTGLTKQFGRFRALDGLDLTVQAGETHGFLGPNGAGKSTTIKILFGLLTKTSGFATVLGGDPRRDAVALHRRMAYVPGDVMLWPSLTGGECIDLLTRMRGERAPRARRDELIERLDLDPRKRAKAYSKGNRQKVALVAAFATPSDLLILDEPTSGLDPLMEVVFQQLVQEASAQGTTVLLSSHILAEVEALCDRLTIIRNGKAVSTGTLDEMRERTVSKVVATTERDVVGLSAIKGLHGPRLEGRHVEFSVGPSGLAAALALVSAAAPTSLVSQPPSLEELFLRHYELDEPEPAVAVSR</sequence>
<dbReference type="CDD" id="cd03230">
    <property type="entry name" value="ABC_DR_subfamily_A"/>
    <property type="match status" value="1"/>
</dbReference>
<keyword evidence="3" id="KW-0813">Transport</keyword>
<accession>A0A0V8ISP1</accession>
<dbReference type="GO" id="GO:0005524">
    <property type="term" value="F:ATP binding"/>
    <property type="evidence" value="ECO:0007669"/>
    <property type="project" value="UniProtKB-KW"/>
</dbReference>
<dbReference type="PROSITE" id="PS50893">
    <property type="entry name" value="ABC_TRANSPORTER_2"/>
    <property type="match status" value="1"/>
</dbReference>
<dbReference type="RefSeq" id="WP_058267161.1">
    <property type="nucleotide sequence ID" value="NZ_FMAZ01000002.1"/>
</dbReference>
<dbReference type="EMBL" id="LNQM01000002">
    <property type="protein sequence ID" value="KSU77568.1"/>
    <property type="molecule type" value="Genomic_DNA"/>
</dbReference>
<feature type="domain" description="ABC transporter" evidence="7">
    <location>
        <begin position="1"/>
        <end position="227"/>
    </location>
</feature>
<protein>
    <submittedName>
        <fullName evidence="8">ABC transporter ATP-binding protein</fullName>
    </submittedName>
</protein>
<dbReference type="AlphaFoldDB" id="A0A0V8ISP1"/>
<dbReference type="GO" id="GO:0005886">
    <property type="term" value="C:plasma membrane"/>
    <property type="evidence" value="ECO:0007669"/>
    <property type="project" value="UniProtKB-SubCell"/>
</dbReference>
<comment type="similarity">
    <text evidence="2">Belongs to the ABC transporter superfamily.</text>
</comment>
<reference evidence="8 9" key="1">
    <citation type="journal article" date="2014" name="Arch. Microbiol.">
        <title>Arthrobacter enclensis sp. nov., isolated from sediment sample.</title>
        <authorList>
            <person name="Dastager S.G."/>
            <person name="Liu Q."/>
            <person name="Tang S.K."/>
            <person name="Krishnamurthi S."/>
            <person name="Lee J.C."/>
            <person name="Li W.J."/>
        </authorList>
    </citation>
    <scope>NUCLEOTIDE SEQUENCE [LARGE SCALE GENOMIC DNA]</scope>
    <source>
        <strain evidence="8 9">NIO-1008</strain>
    </source>
</reference>
<evidence type="ECO:0000313" key="9">
    <source>
        <dbReference type="Proteomes" id="UP000053199"/>
    </source>
</evidence>
<evidence type="ECO:0000256" key="2">
    <source>
        <dbReference type="ARBA" id="ARBA00005417"/>
    </source>
</evidence>
<proteinExistence type="inferred from homology"/>
<keyword evidence="5 8" id="KW-0067">ATP-binding</keyword>
<organism evidence="8 9">
    <name type="scientific">Pseudarthrobacter enclensis</name>
    <dbReference type="NCBI Taxonomy" id="993070"/>
    <lineage>
        <taxon>Bacteria</taxon>
        <taxon>Bacillati</taxon>
        <taxon>Actinomycetota</taxon>
        <taxon>Actinomycetes</taxon>
        <taxon>Micrococcales</taxon>
        <taxon>Micrococcaceae</taxon>
        <taxon>Pseudarthrobacter</taxon>
    </lineage>
</organism>
<keyword evidence="9" id="KW-1185">Reference proteome</keyword>
<dbReference type="PANTHER" id="PTHR42711:SF5">
    <property type="entry name" value="ABC TRANSPORTER ATP-BINDING PROTEIN NATA"/>
    <property type="match status" value="1"/>
</dbReference>
<dbReference type="InterPro" id="IPR050763">
    <property type="entry name" value="ABC_transporter_ATP-binding"/>
</dbReference>
<dbReference type="SMART" id="SM00382">
    <property type="entry name" value="AAA"/>
    <property type="match status" value="1"/>
</dbReference>
<dbReference type="PANTHER" id="PTHR42711">
    <property type="entry name" value="ABC TRANSPORTER ATP-BINDING PROTEIN"/>
    <property type="match status" value="1"/>
</dbReference>
<dbReference type="GO" id="GO:0016887">
    <property type="term" value="F:ATP hydrolysis activity"/>
    <property type="evidence" value="ECO:0007669"/>
    <property type="project" value="InterPro"/>
</dbReference>
<evidence type="ECO:0000256" key="4">
    <source>
        <dbReference type="ARBA" id="ARBA00022741"/>
    </source>
</evidence>